<dbReference type="EC" id="2.7.13.3" evidence="3"/>
<dbReference type="PANTHER" id="PTHR43711">
    <property type="entry name" value="TWO-COMPONENT HISTIDINE KINASE"/>
    <property type="match status" value="1"/>
</dbReference>
<comment type="caution">
    <text evidence="12">The sequence shown here is derived from an EMBL/GenBank/DDBJ whole genome shotgun (WGS) entry which is preliminary data.</text>
</comment>
<dbReference type="Pfam" id="PF00989">
    <property type="entry name" value="PAS"/>
    <property type="match status" value="1"/>
</dbReference>
<dbReference type="Pfam" id="PF13185">
    <property type="entry name" value="GAF_2"/>
    <property type="match status" value="1"/>
</dbReference>
<dbReference type="SMART" id="SM00086">
    <property type="entry name" value="PAC"/>
    <property type="match status" value="3"/>
</dbReference>
<dbReference type="Proteomes" id="UP000077701">
    <property type="component" value="Unassembled WGS sequence"/>
</dbReference>
<dbReference type="InterPro" id="IPR001610">
    <property type="entry name" value="PAC"/>
</dbReference>
<comment type="catalytic activity">
    <reaction evidence="1">
        <text>ATP + protein L-histidine = ADP + protein N-phospho-L-histidine.</text>
        <dbReference type="EC" id="2.7.13.3"/>
    </reaction>
</comment>
<dbReference type="PANTHER" id="PTHR43711:SF1">
    <property type="entry name" value="HISTIDINE KINASE 1"/>
    <property type="match status" value="1"/>
</dbReference>
<feature type="domain" description="Histidine kinase" evidence="9">
    <location>
        <begin position="770"/>
        <end position="1044"/>
    </location>
</feature>
<dbReference type="EMBL" id="BDCX01000012">
    <property type="protein sequence ID" value="GAT69096.1"/>
    <property type="molecule type" value="Genomic_DNA"/>
</dbReference>
<dbReference type="InterPro" id="IPR000700">
    <property type="entry name" value="PAS-assoc_C"/>
</dbReference>
<evidence type="ECO:0000256" key="1">
    <source>
        <dbReference type="ARBA" id="ARBA00000085"/>
    </source>
</evidence>
<keyword evidence="7" id="KW-0902">Two-component regulatory system</keyword>
<dbReference type="InterPro" id="IPR035965">
    <property type="entry name" value="PAS-like_dom_sf"/>
</dbReference>
<keyword evidence="4" id="KW-0597">Phosphoprotein</keyword>
<dbReference type="InterPro" id="IPR036890">
    <property type="entry name" value="HATPase_C_sf"/>
</dbReference>
<evidence type="ECO:0000256" key="3">
    <source>
        <dbReference type="ARBA" id="ARBA00012438"/>
    </source>
</evidence>
<evidence type="ECO:0000313" key="13">
    <source>
        <dbReference type="Proteomes" id="UP000077701"/>
    </source>
</evidence>
<dbReference type="InterPro" id="IPR029016">
    <property type="entry name" value="GAF-like_dom_sf"/>
</dbReference>
<evidence type="ECO:0000313" key="12">
    <source>
        <dbReference type="EMBL" id="GAT69096.1"/>
    </source>
</evidence>
<dbReference type="PRINTS" id="PR00344">
    <property type="entry name" value="BCTRLSENSOR"/>
</dbReference>
<keyword evidence="5" id="KW-0808">Transferase</keyword>
<dbReference type="Pfam" id="PF00512">
    <property type="entry name" value="HisKA"/>
    <property type="match status" value="1"/>
</dbReference>
<dbReference type="InterPro" id="IPR005467">
    <property type="entry name" value="His_kinase_dom"/>
</dbReference>
<dbReference type="FunFam" id="1.10.287.130:FF:000001">
    <property type="entry name" value="Two-component sensor histidine kinase"/>
    <property type="match status" value="1"/>
</dbReference>
<feature type="domain" description="PAC" evidence="11">
    <location>
        <begin position="695"/>
        <end position="745"/>
    </location>
</feature>
<evidence type="ECO:0000259" key="10">
    <source>
        <dbReference type="PROSITE" id="PS50112"/>
    </source>
</evidence>
<evidence type="ECO:0000256" key="8">
    <source>
        <dbReference type="SAM" id="MobiDB-lite"/>
    </source>
</evidence>
<evidence type="ECO:0000256" key="6">
    <source>
        <dbReference type="ARBA" id="ARBA00022777"/>
    </source>
</evidence>
<dbReference type="InterPro" id="IPR004358">
    <property type="entry name" value="Sig_transdc_His_kin-like_C"/>
</dbReference>
<dbReference type="InterPro" id="IPR013656">
    <property type="entry name" value="PAS_4"/>
</dbReference>
<protein>
    <recommendedName>
        <fullName evidence="3">histidine kinase</fullName>
        <ecNumber evidence="3">2.7.13.3</ecNumber>
    </recommendedName>
</protein>
<dbReference type="SUPFAM" id="SSF55874">
    <property type="entry name" value="ATPase domain of HSP90 chaperone/DNA topoisomerase II/histidine kinase"/>
    <property type="match status" value="1"/>
</dbReference>
<dbReference type="InterPro" id="IPR000014">
    <property type="entry name" value="PAS"/>
</dbReference>
<dbReference type="Gene3D" id="3.30.450.20">
    <property type="entry name" value="PAS domain"/>
    <property type="match status" value="3"/>
</dbReference>
<evidence type="ECO:0000256" key="2">
    <source>
        <dbReference type="ARBA" id="ARBA00004236"/>
    </source>
</evidence>
<organism evidence="12 13">
    <name type="scientific">Planomonospora sphaerica</name>
    <dbReference type="NCBI Taxonomy" id="161355"/>
    <lineage>
        <taxon>Bacteria</taxon>
        <taxon>Bacillati</taxon>
        <taxon>Actinomycetota</taxon>
        <taxon>Actinomycetes</taxon>
        <taxon>Streptosporangiales</taxon>
        <taxon>Streptosporangiaceae</taxon>
        <taxon>Planomonospora</taxon>
    </lineage>
</organism>
<feature type="domain" description="PAS" evidence="10">
    <location>
        <begin position="175"/>
        <end position="228"/>
    </location>
</feature>
<comment type="subcellular location">
    <subcellularLocation>
        <location evidence="2">Cell membrane</location>
    </subcellularLocation>
</comment>
<dbReference type="STRING" id="161355.PS9374_04764"/>
<keyword evidence="13" id="KW-1185">Reference proteome</keyword>
<dbReference type="SUPFAM" id="SSF47384">
    <property type="entry name" value="Homodimeric domain of signal transducing histidine kinase"/>
    <property type="match status" value="1"/>
</dbReference>
<dbReference type="InterPro" id="IPR003661">
    <property type="entry name" value="HisK_dim/P_dom"/>
</dbReference>
<dbReference type="InterPro" id="IPR013767">
    <property type="entry name" value="PAS_fold"/>
</dbReference>
<feature type="region of interest" description="Disordered" evidence="8">
    <location>
        <begin position="904"/>
        <end position="969"/>
    </location>
</feature>
<evidence type="ECO:0000256" key="7">
    <source>
        <dbReference type="ARBA" id="ARBA00023012"/>
    </source>
</evidence>
<dbReference type="SMART" id="SM00387">
    <property type="entry name" value="HATPase_c"/>
    <property type="match status" value="1"/>
</dbReference>
<dbReference type="GO" id="GO:0000155">
    <property type="term" value="F:phosphorelay sensor kinase activity"/>
    <property type="evidence" value="ECO:0007669"/>
    <property type="project" value="InterPro"/>
</dbReference>
<dbReference type="SUPFAM" id="SSF55781">
    <property type="entry name" value="GAF domain-like"/>
    <property type="match status" value="2"/>
</dbReference>
<dbReference type="InterPro" id="IPR050736">
    <property type="entry name" value="Sensor_HK_Regulatory"/>
</dbReference>
<dbReference type="InterPro" id="IPR036097">
    <property type="entry name" value="HisK_dim/P_sf"/>
</dbReference>
<dbReference type="InterPro" id="IPR013655">
    <property type="entry name" value="PAS_fold_3"/>
</dbReference>
<dbReference type="PROSITE" id="PS50109">
    <property type="entry name" value="HIS_KIN"/>
    <property type="match status" value="1"/>
</dbReference>
<dbReference type="Pfam" id="PF02518">
    <property type="entry name" value="HATPase_c"/>
    <property type="match status" value="1"/>
</dbReference>
<dbReference type="GO" id="GO:0005886">
    <property type="term" value="C:plasma membrane"/>
    <property type="evidence" value="ECO:0007669"/>
    <property type="project" value="UniProtKB-SubCell"/>
</dbReference>
<dbReference type="SMART" id="SM00065">
    <property type="entry name" value="GAF"/>
    <property type="match status" value="2"/>
</dbReference>
<dbReference type="PROSITE" id="PS50113">
    <property type="entry name" value="PAC"/>
    <property type="match status" value="1"/>
</dbReference>
<feature type="compositionally biased region" description="Gly residues" evidence="8">
    <location>
        <begin position="923"/>
        <end position="961"/>
    </location>
</feature>
<dbReference type="CDD" id="cd00082">
    <property type="entry name" value="HisKA"/>
    <property type="match status" value="1"/>
</dbReference>
<dbReference type="SUPFAM" id="SSF55785">
    <property type="entry name" value="PYP-like sensor domain (PAS domain)"/>
    <property type="match status" value="3"/>
</dbReference>
<dbReference type="Pfam" id="PF01590">
    <property type="entry name" value="GAF"/>
    <property type="match status" value="1"/>
</dbReference>
<dbReference type="InterPro" id="IPR003594">
    <property type="entry name" value="HATPase_dom"/>
</dbReference>
<reference evidence="13" key="2">
    <citation type="submission" date="2016-04" db="EMBL/GenBank/DDBJ databases">
        <title>Planomonospora sphaerica JCM9374 whole genome shotgun sequence.</title>
        <authorList>
            <person name="Suzuki T."/>
            <person name="Dohra H."/>
            <person name="Kodani S."/>
        </authorList>
    </citation>
    <scope>NUCLEOTIDE SEQUENCE [LARGE SCALE GENOMIC DNA]</scope>
    <source>
        <strain evidence="13">JCM 9374</strain>
    </source>
</reference>
<reference evidence="12 13" key="1">
    <citation type="journal article" date="2016" name="Genome Announc.">
        <title>Draft Genome Sequence of Planomonospora sphaerica JCM9374, a Rare Actinomycete.</title>
        <authorList>
            <person name="Dohra H."/>
            <person name="Suzuki T."/>
            <person name="Inoue Y."/>
            <person name="Kodani S."/>
        </authorList>
    </citation>
    <scope>NUCLEOTIDE SEQUENCE [LARGE SCALE GENOMIC DNA]</scope>
    <source>
        <strain evidence="12 13">JCM 9374</strain>
    </source>
</reference>
<proteinExistence type="predicted"/>
<evidence type="ECO:0000256" key="5">
    <source>
        <dbReference type="ARBA" id="ARBA00022679"/>
    </source>
</evidence>
<evidence type="ECO:0000259" key="9">
    <source>
        <dbReference type="PROSITE" id="PS50109"/>
    </source>
</evidence>
<dbReference type="AlphaFoldDB" id="A0A171DJV8"/>
<accession>A0A171DJV8</accession>
<dbReference type="SMART" id="SM00388">
    <property type="entry name" value="HisKA"/>
    <property type="match status" value="1"/>
</dbReference>
<dbReference type="Gene3D" id="1.10.287.130">
    <property type="match status" value="1"/>
</dbReference>
<dbReference type="Gene3D" id="3.30.565.10">
    <property type="entry name" value="Histidine kinase-like ATPase, C-terminal domain"/>
    <property type="match status" value="1"/>
</dbReference>
<evidence type="ECO:0000259" key="11">
    <source>
        <dbReference type="PROSITE" id="PS50113"/>
    </source>
</evidence>
<name>A0A171DJV8_9ACTN</name>
<keyword evidence="6 12" id="KW-0418">Kinase</keyword>
<sequence>MTRTVDTVRESRWSQALRVTGLFDAPDTPGASALDAPARLAARLLRAPAALVALADGDRLVCLGATGPAGRWTGRDLAPHPPFRWILAADAPLAVTDVRADARLGGMSAVDGLEPRACAAFPLRAPDGEVLGVLCVLDVRPRGWDPRGLHLAGEVARSAEEQLAARLDEGRARLAAARLGTVLERSLDAFVSIDAAGTVTAWNPAAERLFGHSADEAVGRPVDELIVPRRFRPRLRDELDRVRRAGPPYPSGRRIELTAVDRTGRERPVEMALRVRTEQGEPVLHAFVRDIGHRVATRRRLEQERRFLTALMDSLDAGVVACDSDGTVVLVNQTLREIEPASRSGAGSPSPEELRKGDWNALYELYDSDGRTPLRPEEVPLARALRGERVDGCEVTARVTGTGTDLRRYLVNARPIEAADGRCLGAVAAIHDITERHRAELLRTAQEAVARVLAEAASSGQVAAGVTAAVAGTLGWTCGEYWQVDPDETVIRRLGLWVRPGRDLDALVRDEPDVFPRGGGLAGTVWVSARRAWIPDLAADPLDFTRKPAVLRVGLRAAMGLPVSSGRRVLGVLTFFADTVQEADDDLAAMLDGVCAHMGRYLEHRRSHELAVALDAERRHLDRIVAQIDDYVWTVEVTADGTVHPVYLDSDSSVVFGGRLPAGADAGAVMAELVHPDDRESFAAFHAAIADARPARLECRIIGLDGVTRWVWIRARPRREGDRLLVDGITSDVTERRRLAEQRELLLARWQEQVRRLRELDRMKDELVALVSHELRSPIGAIRGYASLLLDDPELSTEQRAFTDVIDRKSAHLQRLVDDLLDLARLDAGRIALEPRPVALDGLVRQAVDDHRPAATAKRLAVRAEAAAGLWVRADPVRLRQVLDNLLSNAVKYTPDGGEVIVIARPGDGIGDGGGGDDDGSENGNGGNSGDGGGNDSGNGSGNDSGNGSGSDSGNGSGSGSEDGRGGTVTVTVADTGIGIPAEQYPRLFGRFFRASTAVESGIKGTGLGLAITRAIVEAHGGTITASPREGGGTVFTLRLPSAGPPRGETP</sequence>
<dbReference type="CDD" id="cd00130">
    <property type="entry name" value="PAS"/>
    <property type="match status" value="1"/>
</dbReference>
<dbReference type="Pfam" id="PF08447">
    <property type="entry name" value="PAS_3"/>
    <property type="match status" value="1"/>
</dbReference>
<dbReference type="InterPro" id="IPR003018">
    <property type="entry name" value="GAF"/>
</dbReference>
<dbReference type="GO" id="GO:0006355">
    <property type="term" value="P:regulation of DNA-templated transcription"/>
    <property type="evidence" value="ECO:0007669"/>
    <property type="project" value="InterPro"/>
</dbReference>
<evidence type="ECO:0000256" key="4">
    <source>
        <dbReference type="ARBA" id="ARBA00022553"/>
    </source>
</evidence>
<gene>
    <name evidence="12" type="ORF">PS9374_04764</name>
</gene>
<dbReference type="SMART" id="SM00091">
    <property type="entry name" value="PAS"/>
    <property type="match status" value="3"/>
</dbReference>
<dbReference type="CDD" id="cd00075">
    <property type="entry name" value="HATPase"/>
    <property type="match status" value="1"/>
</dbReference>
<dbReference type="PROSITE" id="PS50112">
    <property type="entry name" value="PAS"/>
    <property type="match status" value="1"/>
</dbReference>
<dbReference type="Gene3D" id="3.30.450.40">
    <property type="match status" value="2"/>
</dbReference>
<dbReference type="Pfam" id="PF08448">
    <property type="entry name" value="PAS_4"/>
    <property type="match status" value="1"/>
</dbReference>
<dbReference type="NCBIfam" id="TIGR00229">
    <property type="entry name" value="sensory_box"/>
    <property type="match status" value="2"/>
</dbReference>